<sequence>MTLLWRCHRWKIRSLTQSYIVFTVTGMIFIMVLYQNPVRRCQYEVSSSNISNRKELQERPSCRPLTHIFFLKTHKTGSSTIMNILFRFGESHNLMFALPTQNLAQFYYPYDFRAEFVESFITRIRPNYDIMCHHLRFQLTEVERVMPTDTFYFTIMRNPVSLMESSFSYYKSMDIFMKAKSLEDFLKNPYKYYNKTSITHSYGKNIMAYDLGLDRIQAQTPKYFKVAKKTIEAAFDLVLITEYFDESLILLKDALCWSFDDVLSFPLNSRNVTSRKVLSEETQEKIKTWNQLDWQLYVYFNTSFWEKVDAFGRDRMQSEVQELRRRRAAQSEVCLQGQVDPSKINDKLLKPFQAGYSRILGYNLKTGLQKSERLLCRQLVTPEIQYTEILSKKQYKQEKYRIAKYNSYRRQHIRRQWALLPKQG</sequence>
<keyword evidence="7" id="KW-0333">Golgi apparatus</keyword>
<gene>
    <name evidence="11" type="ORF">GDO81_007286</name>
</gene>
<keyword evidence="9" id="KW-0325">Glycoprotein</keyword>
<organism evidence="11 12">
    <name type="scientific">Engystomops pustulosus</name>
    <name type="common">Tungara frog</name>
    <name type="synonym">Physalaemus pustulosus</name>
    <dbReference type="NCBI Taxonomy" id="76066"/>
    <lineage>
        <taxon>Eukaryota</taxon>
        <taxon>Metazoa</taxon>
        <taxon>Chordata</taxon>
        <taxon>Craniata</taxon>
        <taxon>Vertebrata</taxon>
        <taxon>Euteleostomi</taxon>
        <taxon>Amphibia</taxon>
        <taxon>Batrachia</taxon>
        <taxon>Anura</taxon>
        <taxon>Neobatrachia</taxon>
        <taxon>Hyloidea</taxon>
        <taxon>Leptodactylidae</taxon>
        <taxon>Leiuperinae</taxon>
        <taxon>Engystomops</taxon>
    </lineage>
</organism>
<evidence type="ECO:0000256" key="8">
    <source>
        <dbReference type="ARBA" id="ARBA00023136"/>
    </source>
</evidence>
<evidence type="ECO:0000256" key="2">
    <source>
        <dbReference type="ARBA" id="ARBA00008124"/>
    </source>
</evidence>
<evidence type="ECO:0000256" key="10">
    <source>
        <dbReference type="SAM" id="Phobius"/>
    </source>
</evidence>
<evidence type="ECO:0000256" key="1">
    <source>
        <dbReference type="ARBA" id="ARBA00004323"/>
    </source>
</evidence>
<evidence type="ECO:0000256" key="5">
    <source>
        <dbReference type="ARBA" id="ARBA00022968"/>
    </source>
</evidence>
<evidence type="ECO:0000256" key="7">
    <source>
        <dbReference type="ARBA" id="ARBA00023034"/>
    </source>
</evidence>
<evidence type="ECO:0008006" key="13">
    <source>
        <dbReference type="Google" id="ProtNLM"/>
    </source>
</evidence>
<comment type="caution">
    <text evidence="11">The sequence shown here is derived from an EMBL/GenBank/DDBJ whole genome shotgun (WGS) entry which is preliminary data.</text>
</comment>
<reference evidence="11" key="1">
    <citation type="thesis" date="2020" institute="ProQuest LLC" country="789 East Eisenhower Parkway, Ann Arbor, MI, USA">
        <title>Comparative Genomics and Chromosome Evolution.</title>
        <authorList>
            <person name="Mudd A.B."/>
        </authorList>
    </citation>
    <scope>NUCLEOTIDE SEQUENCE</scope>
    <source>
        <strain evidence="11">237g6f4</strain>
        <tissue evidence="11">Blood</tissue>
    </source>
</reference>
<dbReference type="GO" id="GO:0001733">
    <property type="term" value="F:galactosylceramide sulfotransferase activity"/>
    <property type="evidence" value="ECO:0007669"/>
    <property type="project" value="InterPro"/>
</dbReference>
<evidence type="ECO:0000256" key="6">
    <source>
        <dbReference type="ARBA" id="ARBA00022989"/>
    </source>
</evidence>
<comment type="similarity">
    <text evidence="2">Belongs to the galactose-3-O-sulfotransferase family.</text>
</comment>
<dbReference type="InterPro" id="IPR009729">
    <property type="entry name" value="Gal-3-0_sulfotransfrase"/>
</dbReference>
<dbReference type="PANTHER" id="PTHR14647">
    <property type="entry name" value="GALACTOSE-3-O-SULFOTRANSFERASE"/>
    <property type="match status" value="1"/>
</dbReference>
<dbReference type="AlphaFoldDB" id="A0AAV7C7J3"/>
<evidence type="ECO:0000256" key="3">
    <source>
        <dbReference type="ARBA" id="ARBA00022679"/>
    </source>
</evidence>
<dbReference type="Gene3D" id="3.40.50.300">
    <property type="entry name" value="P-loop containing nucleotide triphosphate hydrolases"/>
    <property type="match status" value="1"/>
</dbReference>
<keyword evidence="4 10" id="KW-0812">Transmembrane</keyword>
<feature type="transmembrane region" description="Helical" evidence="10">
    <location>
        <begin position="12"/>
        <end position="34"/>
    </location>
</feature>
<dbReference type="EMBL" id="WNYA01000003">
    <property type="protein sequence ID" value="KAG8580403.1"/>
    <property type="molecule type" value="Genomic_DNA"/>
</dbReference>
<keyword evidence="6 10" id="KW-1133">Transmembrane helix</keyword>
<accession>A0AAV7C7J3</accession>
<keyword evidence="8 10" id="KW-0472">Membrane</keyword>
<dbReference type="Proteomes" id="UP000824782">
    <property type="component" value="Unassembled WGS sequence"/>
</dbReference>
<comment type="subcellular location">
    <subcellularLocation>
        <location evidence="1">Golgi apparatus membrane</location>
        <topology evidence="1">Single-pass type II membrane protein</topology>
    </subcellularLocation>
</comment>
<protein>
    <recommendedName>
        <fullName evidence="13">Galactose-3-O-sulfotransferase 2</fullName>
    </recommendedName>
</protein>
<name>A0AAV7C7J3_ENGPU</name>
<dbReference type="InterPro" id="IPR027417">
    <property type="entry name" value="P-loop_NTPase"/>
</dbReference>
<dbReference type="Pfam" id="PF06990">
    <property type="entry name" value="Gal-3-0_sulfotr"/>
    <property type="match status" value="1"/>
</dbReference>
<proteinExistence type="inferred from homology"/>
<dbReference type="GO" id="GO:0000139">
    <property type="term" value="C:Golgi membrane"/>
    <property type="evidence" value="ECO:0007669"/>
    <property type="project" value="UniProtKB-SubCell"/>
</dbReference>
<evidence type="ECO:0000256" key="9">
    <source>
        <dbReference type="ARBA" id="ARBA00023180"/>
    </source>
</evidence>
<dbReference type="EMBL" id="WNYA01000003">
    <property type="protein sequence ID" value="KAG8580402.1"/>
    <property type="molecule type" value="Genomic_DNA"/>
</dbReference>
<dbReference type="GO" id="GO:0009247">
    <property type="term" value="P:glycolipid biosynthetic process"/>
    <property type="evidence" value="ECO:0007669"/>
    <property type="project" value="InterPro"/>
</dbReference>
<dbReference type="SUPFAM" id="SSF52540">
    <property type="entry name" value="P-loop containing nucleoside triphosphate hydrolases"/>
    <property type="match status" value="1"/>
</dbReference>
<keyword evidence="5" id="KW-0735">Signal-anchor</keyword>
<evidence type="ECO:0000256" key="4">
    <source>
        <dbReference type="ARBA" id="ARBA00022692"/>
    </source>
</evidence>
<evidence type="ECO:0000313" key="11">
    <source>
        <dbReference type="EMBL" id="KAG8580402.1"/>
    </source>
</evidence>
<evidence type="ECO:0000313" key="12">
    <source>
        <dbReference type="Proteomes" id="UP000824782"/>
    </source>
</evidence>
<keyword evidence="12" id="KW-1185">Reference proteome</keyword>
<keyword evidence="3" id="KW-0808">Transferase</keyword>
<dbReference type="PANTHER" id="PTHR14647:SF62">
    <property type="entry name" value="GALACTOSE-3-O-SULFOTRANSFERASE 2"/>
    <property type="match status" value="1"/>
</dbReference>